<sequence>MFDEDKKFDAIVIGSGISGGWAAKELCEKGLKVLVLERGRDVKHLKDYPTALKNPWDFKYGGRMSREYLLKNPLITKTYAVNQSTTHFFIEDEDHPYIQKKPFDWIRGYQVGGRSLTWGRACQRWSNYEFEAPAKHGYGIKWPIDYKDIAPWYSHVENFIGVCGNKDGVEAMPDGEFLPPFDFNCVEKHLSDKISEHYPDRYMVQGRWAQLTEPKKIHLDQGRGKCLARNLCMRGCPYGGYFSSVSSTLPWAAETGNLTIRPHSVVHSILYDNETGKASGVKVIDSNSGEETIFNARIIFVNASALNTNLILLNSRSQRFPNGLGNDNGLLGKHICFHIYRANASAAIDGFEDKYYYGRNPTDTILANFRNLGKKDKDFFGGYTTFCGAYRASTTGVPDGEPQLGANFKHALSEPGEWRVYMYMQGETIPKITNQVYLSPDKKDKWGIPLLVTDVAYDENDEKMIEDFLQESREMLQKAGCKDIVTADNKQSPGLDIHEMGGARMGKDPKTSLLNQWNQLHLCKNVFVTDGACMTSTGNQSPSILYMALTARAAGYAAEEFKKGNL</sequence>
<reference evidence="9" key="1">
    <citation type="journal article" date="2019" name="Int. J. Syst. Evol. Microbiol.">
        <title>The Global Catalogue of Microorganisms (GCM) 10K type strain sequencing project: providing services to taxonomists for standard genome sequencing and annotation.</title>
        <authorList>
            <consortium name="The Broad Institute Genomics Platform"/>
            <consortium name="The Broad Institute Genome Sequencing Center for Infectious Disease"/>
            <person name="Wu L."/>
            <person name="Ma J."/>
        </authorList>
    </citation>
    <scope>NUCLEOTIDE SEQUENCE [LARGE SCALE GENOMIC DNA]</scope>
    <source>
        <strain evidence="9">KCTC 52925</strain>
    </source>
</reference>
<keyword evidence="3" id="KW-0285">Flavoprotein</keyword>
<dbReference type="Pfam" id="PF00732">
    <property type="entry name" value="GMC_oxred_N"/>
    <property type="match status" value="1"/>
</dbReference>
<dbReference type="SUPFAM" id="SSF54373">
    <property type="entry name" value="FAD-linked reductases, C-terminal domain"/>
    <property type="match status" value="1"/>
</dbReference>
<dbReference type="Pfam" id="PF05199">
    <property type="entry name" value="GMC_oxred_C"/>
    <property type="match status" value="1"/>
</dbReference>
<dbReference type="Proteomes" id="UP001597438">
    <property type="component" value="Unassembled WGS sequence"/>
</dbReference>
<evidence type="ECO:0000256" key="3">
    <source>
        <dbReference type="ARBA" id="ARBA00022630"/>
    </source>
</evidence>
<keyword evidence="9" id="KW-1185">Reference proteome</keyword>
<dbReference type="PANTHER" id="PTHR42784:SF1">
    <property type="entry name" value="PYRANOSE 2-OXIDASE"/>
    <property type="match status" value="1"/>
</dbReference>
<dbReference type="InterPro" id="IPR000172">
    <property type="entry name" value="GMC_OxRdtase_N"/>
</dbReference>
<evidence type="ECO:0000256" key="5">
    <source>
        <dbReference type="ARBA" id="ARBA00023002"/>
    </source>
</evidence>
<dbReference type="RefSeq" id="WP_251742657.1">
    <property type="nucleotide sequence ID" value="NZ_JBHUOJ010000010.1"/>
</dbReference>
<feature type="domain" description="Glucose-methanol-choline oxidoreductase N-terminal" evidence="6">
    <location>
        <begin position="100"/>
        <end position="315"/>
    </location>
</feature>
<dbReference type="InterPro" id="IPR036188">
    <property type="entry name" value="FAD/NAD-bd_sf"/>
</dbReference>
<comment type="caution">
    <text evidence="8">The sequence shown here is derived from an EMBL/GenBank/DDBJ whole genome shotgun (WGS) entry which is preliminary data.</text>
</comment>
<evidence type="ECO:0000256" key="1">
    <source>
        <dbReference type="ARBA" id="ARBA00001974"/>
    </source>
</evidence>
<protein>
    <submittedName>
        <fullName evidence="8">GMC oxidoreductase</fullName>
    </submittedName>
</protein>
<organism evidence="8 9">
    <name type="scientific">Christiangramia antarctica</name>
    <dbReference type="NCBI Taxonomy" id="2058158"/>
    <lineage>
        <taxon>Bacteria</taxon>
        <taxon>Pseudomonadati</taxon>
        <taxon>Bacteroidota</taxon>
        <taxon>Flavobacteriia</taxon>
        <taxon>Flavobacteriales</taxon>
        <taxon>Flavobacteriaceae</taxon>
        <taxon>Christiangramia</taxon>
    </lineage>
</organism>
<dbReference type="Gene3D" id="3.50.50.60">
    <property type="entry name" value="FAD/NAD(P)-binding domain"/>
    <property type="match status" value="2"/>
</dbReference>
<feature type="domain" description="Glucose-methanol-choline oxidoreductase C-terminal" evidence="7">
    <location>
        <begin position="431"/>
        <end position="549"/>
    </location>
</feature>
<evidence type="ECO:0000256" key="2">
    <source>
        <dbReference type="ARBA" id="ARBA00010790"/>
    </source>
</evidence>
<dbReference type="PANTHER" id="PTHR42784">
    <property type="entry name" value="PYRANOSE 2-OXIDASE"/>
    <property type="match status" value="1"/>
</dbReference>
<dbReference type="InterPro" id="IPR007867">
    <property type="entry name" value="GMC_OxRtase_C"/>
</dbReference>
<proteinExistence type="inferred from homology"/>
<comment type="similarity">
    <text evidence="2">Belongs to the GMC oxidoreductase family.</text>
</comment>
<evidence type="ECO:0000259" key="6">
    <source>
        <dbReference type="Pfam" id="PF00732"/>
    </source>
</evidence>
<keyword evidence="5" id="KW-0560">Oxidoreductase</keyword>
<evidence type="ECO:0000256" key="4">
    <source>
        <dbReference type="ARBA" id="ARBA00022827"/>
    </source>
</evidence>
<evidence type="ECO:0000313" key="8">
    <source>
        <dbReference type="EMBL" id="MFD2832925.1"/>
    </source>
</evidence>
<evidence type="ECO:0000259" key="7">
    <source>
        <dbReference type="Pfam" id="PF05199"/>
    </source>
</evidence>
<comment type="cofactor">
    <cofactor evidence="1">
        <name>FAD</name>
        <dbReference type="ChEBI" id="CHEBI:57692"/>
    </cofactor>
</comment>
<dbReference type="SUPFAM" id="SSF51905">
    <property type="entry name" value="FAD/NAD(P)-binding domain"/>
    <property type="match status" value="1"/>
</dbReference>
<evidence type="ECO:0000313" key="9">
    <source>
        <dbReference type="Proteomes" id="UP001597438"/>
    </source>
</evidence>
<accession>A0ABW5X1J0</accession>
<name>A0ABW5X1J0_9FLAO</name>
<dbReference type="EMBL" id="JBHUOJ010000010">
    <property type="protein sequence ID" value="MFD2832925.1"/>
    <property type="molecule type" value="Genomic_DNA"/>
</dbReference>
<keyword evidence="4" id="KW-0274">FAD</keyword>
<gene>
    <name evidence="8" type="ORF">ACFSYS_06450</name>
</gene>
<dbReference type="Pfam" id="PF13450">
    <property type="entry name" value="NAD_binding_8"/>
    <property type="match status" value="1"/>
</dbReference>
<dbReference type="InterPro" id="IPR051473">
    <property type="entry name" value="P2Ox-like"/>
</dbReference>